<dbReference type="EMBL" id="BKCJ011768483">
    <property type="protein sequence ID" value="GFD51303.1"/>
    <property type="molecule type" value="Genomic_DNA"/>
</dbReference>
<reference evidence="2" key="1">
    <citation type="journal article" date="2019" name="Sci. Rep.">
        <title>Draft genome of Tanacetum cinerariifolium, the natural source of mosquito coil.</title>
        <authorList>
            <person name="Yamashiro T."/>
            <person name="Shiraishi A."/>
            <person name="Satake H."/>
            <person name="Nakayama K."/>
        </authorList>
    </citation>
    <scope>NUCLEOTIDE SEQUENCE</scope>
</reference>
<dbReference type="AlphaFoldDB" id="A0A699WWX6"/>
<feature type="compositionally biased region" description="Basic and acidic residues" evidence="1">
    <location>
        <begin position="24"/>
        <end position="54"/>
    </location>
</feature>
<gene>
    <name evidence="2" type="ORF">Tci_923272</name>
</gene>
<evidence type="ECO:0000256" key="1">
    <source>
        <dbReference type="SAM" id="MobiDB-lite"/>
    </source>
</evidence>
<feature type="region of interest" description="Disordered" evidence="1">
    <location>
        <begin position="23"/>
        <end position="54"/>
    </location>
</feature>
<organism evidence="2">
    <name type="scientific">Tanacetum cinerariifolium</name>
    <name type="common">Dalmatian daisy</name>
    <name type="synonym">Chrysanthemum cinerariifolium</name>
    <dbReference type="NCBI Taxonomy" id="118510"/>
    <lineage>
        <taxon>Eukaryota</taxon>
        <taxon>Viridiplantae</taxon>
        <taxon>Streptophyta</taxon>
        <taxon>Embryophyta</taxon>
        <taxon>Tracheophyta</taxon>
        <taxon>Spermatophyta</taxon>
        <taxon>Magnoliopsida</taxon>
        <taxon>eudicotyledons</taxon>
        <taxon>Gunneridae</taxon>
        <taxon>Pentapetalae</taxon>
        <taxon>asterids</taxon>
        <taxon>campanulids</taxon>
        <taxon>Asterales</taxon>
        <taxon>Asteraceae</taxon>
        <taxon>Asteroideae</taxon>
        <taxon>Anthemideae</taxon>
        <taxon>Anthemidinae</taxon>
        <taxon>Tanacetum</taxon>
    </lineage>
</organism>
<protein>
    <submittedName>
        <fullName evidence="2">Uncharacterized protein</fullName>
    </submittedName>
</protein>
<evidence type="ECO:0000313" key="2">
    <source>
        <dbReference type="EMBL" id="GFD51303.1"/>
    </source>
</evidence>
<comment type="caution">
    <text evidence="2">The sequence shown here is derived from an EMBL/GenBank/DDBJ whole genome shotgun (WGS) entry which is preliminary data.</text>
</comment>
<accession>A0A699WWX6</accession>
<name>A0A699WWX6_TANCI</name>
<sequence>KTGERANTGENARKLAKMCEVSENEGKLAKTRESWRKRGKAGENARKLAKTRES</sequence>
<feature type="non-terminal residue" evidence="2">
    <location>
        <position position="1"/>
    </location>
</feature>
<proteinExistence type="predicted"/>